<dbReference type="Pfam" id="PF00933">
    <property type="entry name" value="Glyco_hydro_3"/>
    <property type="match status" value="1"/>
</dbReference>
<dbReference type="SUPFAM" id="SSF51445">
    <property type="entry name" value="(Trans)glycosidases"/>
    <property type="match status" value="1"/>
</dbReference>
<dbReference type="Gene3D" id="3.20.20.300">
    <property type="entry name" value="Glycoside hydrolase, family 3, N-terminal domain"/>
    <property type="match status" value="1"/>
</dbReference>
<feature type="domain" description="Fibronectin type III-like" evidence="5">
    <location>
        <begin position="664"/>
        <end position="737"/>
    </location>
</feature>
<evidence type="ECO:0000313" key="6">
    <source>
        <dbReference type="EMBL" id="XBH20916.1"/>
    </source>
</evidence>
<dbReference type="InterPro" id="IPR013783">
    <property type="entry name" value="Ig-like_fold"/>
</dbReference>
<evidence type="ECO:0000256" key="3">
    <source>
        <dbReference type="SAM" id="MobiDB-lite"/>
    </source>
</evidence>
<dbReference type="InterPro" id="IPR050288">
    <property type="entry name" value="Cellulose_deg_GH3"/>
</dbReference>
<accession>A0AAU7DUG2</accession>
<evidence type="ECO:0000256" key="1">
    <source>
        <dbReference type="ARBA" id="ARBA00005336"/>
    </source>
</evidence>
<dbReference type="AlphaFoldDB" id="A0AAU7DUG2"/>
<name>A0AAU7DUG2_9MICO</name>
<keyword evidence="2 6" id="KW-0378">Hydrolase</keyword>
<dbReference type="InterPro" id="IPR036881">
    <property type="entry name" value="Glyco_hydro_3_C_sf"/>
</dbReference>
<evidence type="ECO:0000256" key="4">
    <source>
        <dbReference type="SAM" id="Phobius"/>
    </source>
</evidence>
<sequence length="1003" mass="106933">MKLRSLQFAKKIFASGLLSTMLMVPQSLTPNEGTADEGTSQALEEEVCAWADTSKSAEERATLLLDASSQHQKYRWMNEQAANTPTQTTFSGVVYPEQLPCTPLVIYANGAEGVHSTPGTTAWPAPIAVAATWNLELGELKGAMHASETFDSRKAVVLGPGLASGRTPLSGRTSEYFGEDALLGGLMAAANVRGLENGNPDKPVVANLKHYIANEQEIDRQKSSSNMSERVFRQVYDLPYEIAIAESDPGSVMCSYNQINGVYTCEDPILNTSLRDKMGFDGYVMSDFGSVHSTAESLAAGMDQELNRPIWYTPEKLDAALAAGQITQVQIDTAAFNVVKTYIEKGLFDNPVPDVAVSNVSTDQHKAVALKLAEQSAVLLKNEDVLPLTNAIKSVAVIGQTASVEETDGVSAKSVCSASFRGRGVLDCSSVIDPLTAITNQVENAGGRVFYDSGSDPRSAAIAAATADVAIVFGHITMGEFDDIADINLDGNGDELVQAVADAAGMTVVVVNSGTAVEMPWIDSADAVITGWYAGEQQGPALANLLFGKTNFSGKLPMTFPKSIADTPTNTPEQYPGVFSDGSTVRTNPDEIRQVNYSEGLEVGYRWYQNQEIEPLFEFGHGLSYTTFDYSDVQLSKAAFGIGERVQTTVSVKVTNTGTVRGTEIPQVYLEFPQDADEPGKRLVGFGRIELAPGESKVVSVPLDSSSVAQPFSIWDETDSDWKITPGAYYVHVGSSSEEFVAAKRLTVGEVAQELEIGLAVTPSTPDGAADWYVNAVNFEITGGEEADGLDYSVTVNGTETETVGNSFIVSTQGEVAVVVRAQTGTGVQSNEAKWTGKLDLGSPAVNANVDAKQGLLTLSATDEVSGVASIEYQAVEGTEEVIDETKWLTYSNPVKLENDSATIAFRALDNAGNVSEVSFEIIQVDGTPTPKPTESGESKDKDTEKEKTEDETKETQDQNPGNQDKGLAATGFTNTGLAILALMLITLGGLGISRRLGKRSAL</sequence>
<protein>
    <submittedName>
        <fullName evidence="6">Glycoside hydrolase family 3 C-terminal domain-containing protein</fullName>
    </submittedName>
</protein>
<comment type="similarity">
    <text evidence="1">Belongs to the glycosyl hydrolase 3 family.</text>
</comment>
<reference evidence="6" key="1">
    <citation type="submission" date="2024-02" db="EMBL/GenBank/DDBJ databases">
        <title>Tomenella chthoni gen. nov. sp. nov., a member of the family Jonesiaceae isolated from bat guano.</title>
        <authorList>
            <person name="Miller S.L."/>
            <person name="King J."/>
            <person name="Sankaranarayanan K."/>
            <person name="Lawson P.A."/>
        </authorList>
    </citation>
    <scope>NUCLEOTIDE SEQUENCE</scope>
    <source>
        <strain evidence="6">BS-20</strain>
    </source>
</reference>
<dbReference type="PANTHER" id="PTHR42715">
    <property type="entry name" value="BETA-GLUCOSIDASE"/>
    <property type="match status" value="1"/>
</dbReference>
<gene>
    <name evidence="6" type="ORF">V5R04_11905</name>
</gene>
<dbReference type="Gene3D" id="2.60.40.10">
    <property type="entry name" value="Immunoglobulins"/>
    <property type="match status" value="1"/>
</dbReference>
<dbReference type="InterPro" id="IPR026891">
    <property type="entry name" value="Fn3-like"/>
</dbReference>
<proteinExistence type="inferred from homology"/>
<dbReference type="Pfam" id="PF14310">
    <property type="entry name" value="Fn3-like"/>
    <property type="match status" value="1"/>
</dbReference>
<evidence type="ECO:0000259" key="5">
    <source>
        <dbReference type="SMART" id="SM01217"/>
    </source>
</evidence>
<dbReference type="GO" id="GO:0008422">
    <property type="term" value="F:beta-glucosidase activity"/>
    <property type="evidence" value="ECO:0007669"/>
    <property type="project" value="TreeGrafter"/>
</dbReference>
<dbReference type="InterPro" id="IPR058094">
    <property type="entry name" value="Ig-like_OmpL47-like"/>
</dbReference>
<dbReference type="Pfam" id="PF01915">
    <property type="entry name" value="Glyco_hydro_3_C"/>
    <property type="match status" value="1"/>
</dbReference>
<dbReference type="InterPro" id="IPR001764">
    <property type="entry name" value="Glyco_hydro_3_N"/>
</dbReference>
<dbReference type="InterPro" id="IPR002772">
    <property type="entry name" value="Glyco_hydro_3_C"/>
</dbReference>
<dbReference type="InterPro" id="IPR017853">
    <property type="entry name" value="GH"/>
</dbReference>
<dbReference type="Gene3D" id="3.40.50.1700">
    <property type="entry name" value="Glycoside hydrolase family 3 C-terminal domain"/>
    <property type="match status" value="1"/>
</dbReference>
<evidence type="ECO:0000256" key="2">
    <source>
        <dbReference type="ARBA" id="ARBA00022801"/>
    </source>
</evidence>
<keyword evidence="4" id="KW-0812">Transmembrane</keyword>
<dbReference type="PRINTS" id="PR00133">
    <property type="entry name" value="GLHYDRLASE3"/>
</dbReference>
<dbReference type="NCBIfam" id="NF047446">
    <property type="entry name" value="barrel_OmpL47"/>
    <property type="match status" value="1"/>
</dbReference>
<dbReference type="EMBL" id="CP146203">
    <property type="protein sequence ID" value="XBH20916.1"/>
    <property type="molecule type" value="Genomic_DNA"/>
</dbReference>
<feature type="compositionally biased region" description="Basic and acidic residues" evidence="3">
    <location>
        <begin position="935"/>
        <end position="957"/>
    </location>
</feature>
<dbReference type="InterPro" id="IPR036962">
    <property type="entry name" value="Glyco_hydro_3_N_sf"/>
</dbReference>
<dbReference type="SUPFAM" id="SSF52279">
    <property type="entry name" value="Beta-D-glucan exohydrolase, C-terminal domain"/>
    <property type="match status" value="1"/>
</dbReference>
<feature type="region of interest" description="Disordered" evidence="3">
    <location>
        <begin position="924"/>
        <end position="969"/>
    </location>
</feature>
<dbReference type="PANTHER" id="PTHR42715:SF10">
    <property type="entry name" value="BETA-GLUCOSIDASE"/>
    <property type="match status" value="1"/>
</dbReference>
<dbReference type="SMART" id="SM01217">
    <property type="entry name" value="Fn3_like"/>
    <property type="match status" value="1"/>
</dbReference>
<organism evidence="6">
    <name type="scientific">Jonesiaceae bacterium BS-20</name>
    <dbReference type="NCBI Taxonomy" id="3120821"/>
    <lineage>
        <taxon>Bacteria</taxon>
        <taxon>Bacillati</taxon>
        <taxon>Actinomycetota</taxon>
        <taxon>Actinomycetes</taxon>
        <taxon>Micrococcales</taxon>
        <taxon>Jonesiaceae</taxon>
    </lineage>
</organism>
<dbReference type="GO" id="GO:0009251">
    <property type="term" value="P:glucan catabolic process"/>
    <property type="evidence" value="ECO:0007669"/>
    <property type="project" value="TreeGrafter"/>
</dbReference>
<feature type="transmembrane region" description="Helical" evidence="4">
    <location>
        <begin position="973"/>
        <end position="993"/>
    </location>
</feature>
<keyword evidence="4" id="KW-1133">Transmembrane helix</keyword>
<keyword evidence="4" id="KW-0472">Membrane</keyword>